<evidence type="ECO:0000256" key="2">
    <source>
        <dbReference type="PROSITE-ProRule" id="PRU01077"/>
    </source>
</evidence>
<keyword evidence="8" id="KW-1185">Reference proteome</keyword>
<dbReference type="AlphaFoldDB" id="A0A834VI89"/>
<dbReference type="InterPro" id="IPR001060">
    <property type="entry name" value="FCH_dom"/>
</dbReference>
<feature type="compositionally biased region" description="Basic and acidic residues" evidence="4">
    <location>
        <begin position="452"/>
        <end position="463"/>
    </location>
</feature>
<name>A0A834VI89_SARSC</name>
<dbReference type="GO" id="GO:0005886">
    <property type="term" value="C:plasma membrane"/>
    <property type="evidence" value="ECO:0007669"/>
    <property type="project" value="TreeGrafter"/>
</dbReference>
<dbReference type="Gene3D" id="1.20.1270.60">
    <property type="entry name" value="Arfaptin homology (AH) domain/BAR domain"/>
    <property type="match status" value="1"/>
</dbReference>
<evidence type="ECO:0000313" key="6">
    <source>
        <dbReference type="EMBL" id="KAF7494623.1"/>
    </source>
</evidence>
<dbReference type="SMART" id="SM00055">
    <property type="entry name" value="FCH"/>
    <property type="match status" value="1"/>
</dbReference>
<reference evidence="7" key="3">
    <citation type="submission" date="2022-06" db="UniProtKB">
        <authorList>
            <consortium name="EnsemblMetazoa"/>
        </authorList>
    </citation>
    <scope>IDENTIFICATION</scope>
</reference>
<feature type="region of interest" description="Disordered" evidence="4">
    <location>
        <begin position="365"/>
        <end position="463"/>
    </location>
</feature>
<dbReference type="EnsemblMetazoa" id="SSS_8127s_mrna">
    <property type="protein sequence ID" value="KAF7494623.1"/>
    <property type="gene ID" value="SSS_8127"/>
</dbReference>
<dbReference type="OrthoDB" id="5593455at2759"/>
<dbReference type="GO" id="GO:0048268">
    <property type="term" value="P:clathrin coat assembly"/>
    <property type="evidence" value="ECO:0007669"/>
    <property type="project" value="TreeGrafter"/>
</dbReference>
<evidence type="ECO:0000313" key="8">
    <source>
        <dbReference type="Proteomes" id="UP000070412"/>
    </source>
</evidence>
<feature type="compositionally biased region" description="Basic residues" evidence="4">
    <location>
        <begin position="410"/>
        <end position="422"/>
    </location>
</feature>
<evidence type="ECO:0000256" key="1">
    <source>
        <dbReference type="ARBA" id="ARBA00023054"/>
    </source>
</evidence>
<evidence type="ECO:0000259" key="5">
    <source>
        <dbReference type="PROSITE" id="PS51741"/>
    </source>
</evidence>
<accession>A0A834VI89</accession>
<feature type="compositionally biased region" description="Basic residues" evidence="4">
    <location>
        <begin position="391"/>
        <end position="400"/>
    </location>
</feature>
<protein>
    <submittedName>
        <fullName evidence="6">F-BAR domain only protein 2</fullName>
    </submittedName>
</protein>
<dbReference type="Proteomes" id="UP000070412">
    <property type="component" value="Unassembled WGS sequence"/>
</dbReference>
<dbReference type="PANTHER" id="PTHR23065">
    <property type="entry name" value="PROLINE-SERINE-THREONINE PHOSPHATASE INTERACTING PROTEIN 1"/>
    <property type="match status" value="1"/>
</dbReference>
<dbReference type="PROSITE" id="PS51741">
    <property type="entry name" value="F_BAR"/>
    <property type="match status" value="1"/>
</dbReference>
<dbReference type="Pfam" id="PF22699">
    <property type="entry name" value="GMIP-like_FCH"/>
    <property type="match status" value="1"/>
</dbReference>
<evidence type="ECO:0000256" key="4">
    <source>
        <dbReference type="SAM" id="MobiDB-lite"/>
    </source>
</evidence>
<feature type="domain" description="F-BAR" evidence="5">
    <location>
        <begin position="1"/>
        <end position="249"/>
    </location>
</feature>
<dbReference type="InterPro" id="IPR054713">
    <property type="entry name" value="GMIP/FCHO2-like_FCH"/>
</dbReference>
<dbReference type="EMBL" id="WVUK01000052">
    <property type="protein sequence ID" value="KAF7494623.1"/>
    <property type="molecule type" value="Genomic_DNA"/>
</dbReference>
<dbReference type="GO" id="GO:0030136">
    <property type="term" value="C:clathrin-coated vesicle"/>
    <property type="evidence" value="ECO:0007669"/>
    <property type="project" value="TreeGrafter"/>
</dbReference>
<sequence length="869" mass="98268">MTVDFQDHFWGEKQNGFDILYQNLKYGSTSVKELGEFLKSRSFLEEYNVNFLAKLSKKVNNNPQLGTFQPLWLVLKTSTEKLSTVHMQTLQRLNQLMKEINKYCDDHHRKQKQIKNEELSTIEAINELKEIFIALNKAKEFYHSKTVEVERFRRDNSSQKDIEKAEARLNKACSEYKNLIEKYRKVKEEFETKFCISCQNFQKIEEDHINQMKSYLTNYSDILESGQALMGQVHQEFRNNCDEMSTDKLLLNFVNSKGTGSNRPAIIEFEEANPNTINLNQTNASTTLIHDSLMKNSTNSYSSSLDMLNLDLSSGSSPSTTINSNNPLNSVMISNNSSINVNQTMPNSIINMEGENVNDFSANFQRKKDGDNLSENSSSTIDSLDNVSQRSKSKNQKDHHKSFPDIHSNIKSHKWFLRSRKDKYKDRKNSKKRQDSDEEETNNRSISAFKTESNEMAKSDSKDYMIDDEGYTIRPDTTKIKSDRYKDDNFYSSSDSDDSEEEKEKKIFVKINPLNTKNTQNSSSIDQLIASATSLTLVPHIQQHRRNHLGSISSTALNSTHYSDPLRSISTSTMLKLANESKENDLLALLGSNPKQSLNSSDNHADFKETNLFADEVARDSLPKPKAFSLAKIDDRVVTTSSNLTTNSNLSDNRPTIDRYAAFNEIASQQSTPFSSFNQSNELDHKLNQPLNVLPLPPKSSESILQSYNNNNVAWPLTKSVSNASFKTTPTNAFNVYKPQLCKSPITSSASSSKGLMSRAESVISLSSDFNMTPISFSSSRDSSPLTIGMSDTIPLALAFQESIGSCFKGTDEMSSKVHIIGCIKIAFSAGIIQLLTMNPYLPQLSFKLKNTDRLDKIILSKDLIEQYV</sequence>
<evidence type="ECO:0000313" key="7">
    <source>
        <dbReference type="EnsemblMetazoa" id="KAF7494623.1"/>
    </source>
</evidence>
<reference evidence="6" key="2">
    <citation type="submission" date="2020-01" db="EMBL/GenBank/DDBJ databases">
        <authorList>
            <person name="Korhonen P.K.K."/>
            <person name="Guangxu M.G."/>
            <person name="Wang T.W."/>
            <person name="Stroehlein A.J.S."/>
            <person name="Young N.D."/>
            <person name="Ang C.-S.A."/>
            <person name="Fernando D.W.F."/>
            <person name="Lu H.L."/>
            <person name="Taylor S.T."/>
            <person name="Ehtesham M.E.M."/>
            <person name="Najaraj S.H.N."/>
            <person name="Harsha G.H.G."/>
            <person name="Madugundu A.M."/>
            <person name="Renuse S.R."/>
            <person name="Holt D.H."/>
            <person name="Pandey A.P."/>
            <person name="Papenfuss A.P."/>
            <person name="Gasser R.B.G."/>
            <person name="Fischer K.F."/>
        </authorList>
    </citation>
    <scope>NUCLEOTIDE SEQUENCE</scope>
    <source>
        <strain evidence="6">SSS_KF_BRIS2020</strain>
    </source>
</reference>
<keyword evidence="1 2" id="KW-0175">Coiled coil</keyword>
<dbReference type="InterPro" id="IPR031160">
    <property type="entry name" value="F_BAR_dom"/>
</dbReference>
<dbReference type="InterPro" id="IPR027267">
    <property type="entry name" value="AH/BAR_dom_sf"/>
</dbReference>
<dbReference type="SUPFAM" id="SSF103657">
    <property type="entry name" value="BAR/IMD domain-like"/>
    <property type="match status" value="1"/>
</dbReference>
<proteinExistence type="predicted"/>
<dbReference type="PANTHER" id="PTHR23065:SF15">
    <property type="entry name" value="AT02057P"/>
    <property type="match status" value="1"/>
</dbReference>
<gene>
    <name evidence="6" type="ORF">SSS_8127</name>
</gene>
<reference evidence="8" key="1">
    <citation type="journal article" date="2020" name="PLoS Negl. Trop. Dis.">
        <title>High-quality nuclear genome for Sarcoptes scabiei-A critical resource for a neglected parasite.</title>
        <authorList>
            <person name="Korhonen P.K."/>
            <person name="Gasser R.B."/>
            <person name="Ma G."/>
            <person name="Wang T."/>
            <person name="Stroehlein A.J."/>
            <person name="Young N.D."/>
            <person name="Ang C.S."/>
            <person name="Fernando D.D."/>
            <person name="Lu H.C."/>
            <person name="Taylor S."/>
            <person name="Reynolds S.L."/>
            <person name="Mofiz E."/>
            <person name="Najaraj S.H."/>
            <person name="Gowda H."/>
            <person name="Madugundu A."/>
            <person name="Renuse S."/>
            <person name="Holt D."/>
            <person name="Pandey A."/>
            <person name="Papenfuss A.T."/>
            <person name="Fischer K."/>
        </authorList>
    </citation>
    <scope>NUCLEOTIDE SEQUENCE [LARGE SCALE GENOMIC DNA]</scope>
</reference>
<feature type="coiled-coil region" evidence="3">
    <location>
        <begin position="162"/>
        <end position="193"/>
    </location>
</feature>
<organism evidence="6">
    <name type="scientific">Sarcoptes scabiei</name>
    <name type="common">Itch mite</name>
    <name type="synonym">Acarus scabiei</name>
    <dbReference type="NCBI Taxonomy" id="52283"/>
    <lineage>
        <taxon>Eukaryota</taxon>
        <taxon>Metazoa</taxon>
        <taxon>Ecdysozoa</taxon>
        <taxon>Arthropoda</taxon>
        <taxon>Chelicerata</taxon>
        <taxon>Arachnida</taxon>
        <taxon>Acari</taxon>
        <taxon>Acariformes</taxon>
        <taxon>Sarcoptiformes</taxon>
        <taxon>Astigmata</taxon>
        <taxon>Psoroptidia</taxon>
        <taxon>Sarcoptoidea</taxon>
        <taxon>Sarcoptidae</taxon>
        <taxon>Sarcoptinae</taxon>
        <taxon>Sarcoptes</taxon>
    </lineage>
</organism>
<dbReference type="GO" id="GO:0005905">
    <property type="term" value="C:clathrin-coated pit"/>
    <property type="evidence" value="ECO:0007669"/>
    <property type="project" value="TreeGrafter"/>
</dbReference>
<feature type="compositionally biased region" description="Basic and acidic residues" evidence="4">
    <location>
        <begin position="423"/>
        <end position="435"/>
    </location>
</feature>
<feature type="compositionally biased region" description="Polar residues" evidence="4">
    <location>
        <begin position="373"/>
        <end position="390"/>
    </location>
</feature>
<evidence type="ECO:0000256" key="3">
    <source>
        <dbReference type="SAM" id="Coils"/>
    </source>
</evidence>
<dbReference type="GO" id="GO:0072583">
    <property type="term" value="P:clathrin-dependent endocytosis"/>
    <property type="evidence" value="ECO:0007669"/>
    <property type="project" value="TreeGrafter"/>
</dbReference>
<feature type="region of interest" description="Disordered" evidence="4">
    <location>
        <begin position="483"/>
        <end position="502"/>
    </location>
</feature>